<dbReference type="PROSITE" id="PS50082">
    <property type="entry name" value="WD_REPEATS_2"/>
    <property type="match status" value="4"/>
</dbReference>
<accession>A0A6A5XUC6</accession>
<dbReference type="OrthoDB" id="674604at2759"/>
<dbReference type="Proteomes" id="UP000799778">
    <property type="component" value="Unassembled WGS sequence"/>
</dbReference>
<gene>
    <name evidence="5" type="ORF">BU24DRAFT_481180</name>
</gene>
<dbReference type="InterPro" id="IPR019775">
    <property type="entry name" value="WD40_repeat_CS"/>
</dbReference>
<evidence type="ECO:0000259" key="4">
    <source>
        <dbReference type="Pfam" id="PF24883"/>
    </source>
</evidence>
<dbReference type="InterPro" id="IPR015943">
    <property type="entry name" value="WD40/YVTN_repeat-like_dom_sf"/>
</dbReference>
<dbReference type="InterPro" id="IPR027417">
    <property type="entry name" value="P-loop_NTPase"/>
</dbReference>
<dbReference type="InterPro" id="IPR056884">
    <property type="entry name" value="NPHP3-like_N"/>
</dbReference>
<reference evidence="5" key="1">
    <citation type="journal article" date="2020" name="Stud. Mycol.">
        <title>101 Dothideomycetes genomes: a test case for predicting lifestyles and emergence of pathogens.</title>
        <authorList>
            <person name="Haridas S."/>
            <person name="Albert R."/>
            <person name="Binder M."/>
            <person name="Bloem J."/>
            <person name="Labutti K."/>
            <person name="Salamov A."/>
            <person name="Andreopoulos B."/>
            <person name="Baker S."/>
            <person name="Barry K."/>
            <person name="Bills G."/>
            <person name="Bluhm B."/>
            <person name="Cannon C."/>
            <person name="Castanera R."/>
            <person name="Culley D."/>
            <person name="Daum C."/>
            <person name="Ezra D."/>
            <person name="Gonzalez J."/>
            <person name="Henrissat B."/>
            <person name="Kuo A."/>
            <person name="Liang C."/>
            <person name="Lipzen A."/>
            <person name="Lutzoni F."/>
            <person name="Magnuson J."/>
            <person name="Mondo S."/>
            <person name="Nolan M."/>
            <person name="Ohm R."/>
            <person name="Pangilinan J."/>
            <person name="Park H.-J."/>
            <person name="Ramirez L."/>
            <person name="Alfaro M."/>
            <person name="Sun H."/>
            <person name="Tritt A."/>
            <person name="Yoshinaga Y."/>
            <person name="Zwiers L.-H."/>
            <person name="Turgeon B."/>
            <person name="Goodwin S."/>
            <person name="Spatafora J."/>
            <person name="Crous P."/>
            <person name="Grigoriev I."/>
        </authorList>
    </citation>
    <scope>NUCLEOTIDE SEQUENCE</scope>
    <source>
        <strain evidence="5">CBS 175.79</strain>
    </source>
</reference>
<proteinExistence type="predicted"/>
<dbReference type="PANTHER" id="PTHR19848:SF8">
    <property type="entry name" value="F-BOX AND WD REPEAT DOMAIN CONTAINING 7"/>
    <property type="match status" value="1"/>
</dbReference>
<dbReference type="PANTHER" id="PTHR19848">
    <property type="entry name" value="WD40 REPEAT PROTEIN"/>
    <property type="match status" value="1"/>
</dbReference>
<dbReference type="SUPFAM" id="SSF50978">
    <property type="entry name" value="WD40 repeat-like"/>
    <property type="match status" value="1"/>
</dbReference>
<keyword evidence="6" id="KW-1185">Reference proteome</keyword>
<dbReference type="InterPro" id="IPR020472">
    <property type="entry name" value="WD40_PAC1"/>
</dbReference>
<dbReference type="PROSITE" id="PS50294">
    <property type="entry name" value="WD_REPEATS_REGION"/>
    <property type="match status" value="3"/>
</dbReference>
<dbReference type="CDD" id="cd00200">
    <property type="entry name" value="WD40"/>
    <property type="match status" value="1"/>
</dbReference>
<name>A0A6A5XUC6_9PLEO</name>
<evidence type="ECO:0000256" key="2">
    <source>
        <dbReference type="ARBA" id="ARBA00022737"/>
    </source>
</evidence>
<feature type="repeat" description="WD" evidence="3">
    <location>
        <begin position="767"/>
        <end position="808"/>
    </location>
</feature>
<evidence type="ECO:0000256" key="1">
    <source>
        <dbReference type="ARBA" id="ARBA00022574"/>
    </source>
</evidence>
<dbReference type="Pfam" id="PF07676">
    <property type="entry name" value="PD40"/>
    <property type="match status" value="1"/>
</dbReference>
<dbReference type="Gene3D" id="2.130.10.10">
    <property type="entry name" value="YVTN repeat-like/Quinoprotein amine dehydrogenase"/>
    <property type="match status" value="3"/>
</dbReference>
<keyword evidence="2" id="KW-0677">Repeat</keyword>
<dbReference type="Pfam" id="PF00400">
    <property type="entry name" value="WD40"/>
    <property type="match status" value="4"/>
</dbReference>
<dbReference type="SUPFAM" id="SSF52540">
    <property type="entry name" value="P-loop containing nucleoside triphosphate hydrolases"/>
    <property type="match status" value="1"/>
</dbReference>
<sequence length="957" mass="107085">MAGNALPHSLNIHGISATDGAQIFAGINLGTVNYAPSKKESLALNEVLDTLPVAKDAPFNSYQRQHEPTCLPDTRVDLLREIHDWADDEDSPGIFWLSGLAGTGKSTIAQTVAEHYHEEGQLAASFFFSRAGGDINHAGKFMTSIASQIANSIPDLRHKVCDAISKHRHIASLSIAHQWRELVFDPISTIQNQEHSSSYIVVVDALDECAGQDDVHVILQRLAEVQSLRHTRLRVLLTSRPEIPIQYGFTQIRKDRYQDFILHEIQPAVIEHDISVFLRHELGQIIRKHGVGIEWPNETAIARLSKNSGGLFIWAATALRFVDEDSQLVETRLHSLINQEGSDILPPERKLDEIYTTVLASSFHGNHNEEEIQALRRLFRQVVGSIVILQDSLSVDQLAELLGIDSAVVRKTLARLHSVLHVPASETGSIQLLHPSFRDFLLDQGRCSELDFYIDERLVHSEMAEHCVRSMSKHLHRDMCNLQDPGILIADLGWFDIDQYVQPHLQYACRFWVHHLRRSDVDINKCSDVGTLLQKHFLHWLETLTLLNCGSDAVHMIRMLNKMTNSIRRLSLQALIQDAVRFAAAFRPIIEEAPLQLYYAGLAFSPRASLIKEIFSNEATVRRFSLPLDKTGDWSSYLHKVKGCDPQASSVPVMPDRKPLVSGFRDMRVRLWKTSAGRTLQTLRSHSDWVKCVAFSSDGKIIASGSLDKTVKIWDVCSGTVLRTLKGHSGAILSVAFSPDSKTLASTSRDKTVRIWDVGSGKVLQTLEGHLDWVNCVAFSPDGKIVASGSDDKTVKIWDAGSGRDLRTLLNTPSLVTSVAFSPDGKTLAVGFYKVVWLWDMELESWQWGFHGLPDWVNSVAFSPDGKTLAARSNKMMKLWDAGVESTRTLRGYSGPSKRLWSQSASTLPLSVVDEWVYKYGQRSLWIPPKYRTSTVAVCKNALAFGYPSGRILIFKL</sequence>
<evidence type="ECO:0000313" key="5">
    <source>
        <dbReference type="EMBL" id="KAF2016553.1"/>
    </source>
</evidence>
<dbReference type="InterPro" id="IPR036322">
    <property type="entry name" value="WD40_repeat_dom_sf"/>
</dbReference>
<dbReference type="PRINTS" id="PR00320">
    <property type="entry name" value="GPROTEINBRPT"/>
</dbReference>
<dbReference type="InterPro" id="IPR001680">
    <property type="entry name" value="WD40_rpt"/>
</dbReference>
<dbReference type="EMBL" id="ML978069">
    <property type="protein sequence ID" value="KAF2016553.1"/>
    <property type="molecule type" value="Genomic_DNA"/>
</dbReference>
<dbReference type="InterPro" id="IPR011659">
    <property type="entry name" value="WD40"/>
</dbReference>
<feature type="repeat" description="WD" evidence="3">
    <location>
        <begin position="725"/>
        <end position="766"/>
    </location>
</feature>
<dbReference type="Pfam" id="PF24883">
    <property type="entry name" value="NPHP3_N"/>
    <property type="match status" value="1"/>
</dbReference>
<evidence type="ECO:0000256" key="3">
    <source>
        <dbReference type="PROSITE-ProRule" id="PRU00221"/>
    </source>
</evidence>
<keyword evidence="1 3" id="KW-0853">WD repeat</keyword>
<evidence type="ECO:0000313" key="6">
    <source>
        <dbReference type="Proteomes" id="UP000799778"/>
    </source>
</evidence>
<feature type="repeat" description="WD" evidence="3">
    <location>
        <begin position="683"/>
        <end position="724"/>
    </location>
</feature>
<dbReference type="PROSITE" id="PS00678">
    <property type="entry name" value="WD_REPEATS_1"/>
    <property type="match status" value="2"/>
</dbReference>
<protein>
    <recommendedName>
        <fullName evidence="4">Nephrocystin 3-like N-terminal domain-containing protein</fullName>
    </recommendedName>
</protein>
<dbReference type="SMART" id="SM00320">
    <property type="entry name" value="WD40"/>
    <property type="match status" value="5"/>
</dbReference>
<dbReference type="RefSeq" id="XP_033384892.1">
    <property type="nucleotide sequence ID" value="XM_033533156.1"/>
</dbReference>
<dbReference type="AlphaFoldDB" id="A0A6A5XUC6"/>
<feature type="repeat" description="WD" evidence="3">
    <location>
        <begin position="641"/>
        <end position="682"/>
    </location>
</feature>
<dbReference type="Gene3D" id="3.40.50.300">
    <property type="entry name" value="P-loop containing nucleotide triphosphate hydrolases"/>
    <property type="match status" value="1"/>
</dbReference>
<dbReference type="GeneID" id="54290553"/>
<organism evidence="5 6">
    <name type="scientific">Aaosphaeria arxii CBS 175.79</name>
    <dbReference type="NCBI Taxonomy" id="1450172"/>
    <lineage>
        <taxon>Eukaryota</taxon>
        <taxon>Fungi</taxon>
        <taxon>Dikarya</taxon>
        <taxon>Ascomycota</taxon>
        <taxon>Pezizomycotina</taxon>
        <taxon>Dothideomycetes</taxon>
        <taxon>Pleosporomycetidae</taxon>
        <taxon>Pleosporales</taxon>
        <taxon>Pleosporales incertae sedis</taxon>
        <taxon>Aaosphaeria</taxon>
    </lineage>
</organism>
<feature type="domain" description="Nephrocystin 3-like N-terminal" evidence="4">
    <location>
        <begin position="81"/>
        <end position="240"/>
    </location>
</feature>